<evidence type="ECO:0000313" key="3">
    <source>
        <dbReference type="Proteomes" id="UP000245207"/>
    </source>
</evidence>
<dbReference type="STRING" id="35608.A0A2U1MU41"/>
<feature type="domain" description="Endonuclease/exonuclease/phosphatase" evidence="1">
    <location>
        <begin position="55"/>
        <end position="251"/>
    </location>
</feature>
<dbReference type="EMBL" id="PKPP01004354">
    <property type="protein sequence ID" value="PWA64781.1"/>
    <property type="molecule type" value="Genomic_DNA"/>
</dbReference>
<dbReference type="OrthoDB" id="1750912at2759"/>
<name>A0A2U1MU41_ARTAN</name>
<evidence type="ECO:0000259" key="1">
    <source>
        <dbReference type="Pfam" id="PF03372"/>
    </source>
</evidence>
<sequence length="399" mass="45964">MNVPDLSTDSVSSSKATSVEILKTLEVGCDSGFQMEGVRCSSKTQWISRLCWENHIHFLGIQESMLDDINKFSIPSVWPSNHCDFASLNANGKSGGLISVWNPDIFVKINIIQGDGFLAIIGKWKGVDDLCILVNIYAPQDRKSKLSLWKNLWKLRWSIDGIWIFFGDFNEVRFLEERMGSTFYPSLAANFNNFIHDSDLMDFQIGGRMFTYINSDASKLSKIDRFLASSSFSEIWPNAHVIALPSEFSDHCPLMLSTSSSDFGPCPFKFFNSWLNHVELQTIVFSTWSKGDLDNRPDVSLLKKLKAVKFAIKEWRKVENDKSKKRLHDLQQKVDTYDLKAETCPLNQAERFDRCTLKYQLLQRWIWRARNLLVFQAVKIIDERITQDLILYIGSKYLF</sequence>
<proteinExistence type="predicted"/>
<organism evidence="2 3">
    <name type="scientific">Artemisia annua</name>
    <name type="common">Sweet wormwood</name>
    <dbReference type="NCBI Taxonomy" id="35608"/>
    <lineage>
        <taxon>Eukaryota</taxon>
        <taxon>Viridiplantae</taxon>
        <taxon>Streptophyta</taxon>
        <taxon>Embryophyta</taxon>
        <taxon>Tracheophyta</taxon>
        <taxon>Spermatophyta</taxon>
        <taxon>Magnoliopsida</taxon>
        <taxon>eudicotyledons</taxon>
        <taxon>Gunneridae</taxon>
        <taxon>Pentapetalae</taxon>
        <taxon>asterids</taxon>
        <taxon>campanulids</taxon>
        <taxon>Asterales</taxon>
        <taxon>Asteraceae</taxon>
        <taxon>Asteroideae</taxon>
        <taxon>Anthemideae</taxon>
        <taxon>Artemisiinae</taxon>
        <taxon>Artemisia</taxon>
    </lineage>
</organism>
<dbReference type="InterPro" id="IPR036691">
    <property type="entry name" value="Endo/exonu/phosph_ase_sf"/>
</dbReference>
<keyword evidence="2" id="KW-0548">Nucleotidyltransferase</keyword>
<keyword evidence="2" id="KW-0808">Transferase</keyword>
<dbReference type="Proteomes" id="UP000245207">
    <property type="component" value="Unassembled WGS sequence"/>
</dbReference>
<dbReference type="PANTHER" id="PTHR33710">
    <property type="entry name" value="BNAC02G09200D PROTEIN"/>
    <property type="match status" value="1"/>
</dbReference>
<dbReference type="GO" id="GO:0003964">
    <property type="term" value="F:RNA-directed DNA polymerase activity"/>
    <property type="evidence" value="ECO:0007669"/>
    <property type="project" value="UniProtKB-KW"/>
</dbReference>
<gene>
    <name evidence="2" type="ORF">CTI12_AA341690</name>
</gene>
<dbReference type="InterPro" id="IPR005135">
    <property type="entry name" value="Endo/exonuclease/phosphatase"/>
</dbReference>
<protein>
    <submittedName>
        <fullName evidence="2">RNA-directed DNA polymerase, eukaryota, Reverse transcriptase zinc-binding domain protein</fullName>
    </submittedName>
</protein>
<dbReference type="Pfam" id="PF03372">
    <property type="entry name" value="Exo_endo_phos"/>
    <property type="match status" value="1"/>
</dbReference>
<reference evidence="2 3" key="1">
    <citation type="journal article" date="2018" name="Mol. Plant">
        <title>The genome of Artemisia annua provides insight into the evolution of Asteraceae family and artemisinin biosynthesis.</title>
        <authorList>
            <person name="Shen Q."/>
            <person name="Zhang L."/>
            <person name="Liao Z."/>
            <person name="Wang S."/>
            <person name="Yan T."/>
            <person name="Shi P."/>
            <person name="Liu M."/>
            <person name="Fu X."/>
            <person name="Pan Q."/>
            <person name="Wang Y."/>
            <person name="Lv Z."/>
            <person name="Lu X."/>
            <person name="Zhang F."/>
            <person name="Jiang W."/>
            <person name="Ma Y."/>
            <person name="Chen M."/>
            <person name="Hao X."/>
            <person name="Li L."/>
            <person name="Tang Y."/>
            <person name="Lv G."/>
            <person name="Zhou Y."/>
            <person name="Sun X."/>
            <person name="Brodelius P.E."/>
            <person name="Rose J.K.C."/>
            <person name="Tang K."/>
        </authorList>
    </citation>
    <scope>NUCLEOTIDE SEQUENCE [LARGE SCALE GENOMIC DNA]</scope>
    <source>
        <strain evidence="3">cv. Huhao1</strain>
        <tissue evidence="2">Leaf</tissue>
    </source>
</reference>
<evidence type="ECO:0000313" key="2">
    <source>
        <dbReference type="EMBL" id="PWA64781.1"/>
    </source>
</evidence>
<dbReference type="SUPFAM" id="SSF56219">
    <property type="entry name" value="DNase I-like"/>
    <property type="match status" value="1"/>
</dbReference>
<keyword evidence="3" id="KW-1185">Reference proteome</keyword>
<dbReference type="AlphaFoldDB" id="A0A2U1MU41"/>
<dbReference type="Gene3D" id="3.60.10.10">
    <property type="entry name" value="Endonuclease/exonuclease/phosphatase"/>
    <property type="match status" value="1"/>
</dbReference>
<accession>A0A2U1MU41</accession>
<comment type="caution">
    <text evidence="2">The sequence shown here is derived from an EMBL/GenBank/DDBJ whole genome shotgun (WGS) entry which is preliminary data.</text>
</comment>
<dbReference type="PANTHER" id="PTHR33710:SF64">
    <property type="entry name" value="ENDONUCLEASE_EXONUCLEASE_PHOSPHATASE DOMAIN-CONTAINING PROTEIN"/>
    <property type="match status" value="1"/>
</dbReference>
<keyword evidence="2" id="KW-0695">RNA-directed DNA polymerase</keyword>